<organism evidence="1">
    <name type="scientific">uncultured Caudovirales phage</name>
    <dbReference type="NCBI Taxonomy" id="2100421"/>
    <lineage>
        <taxon>Viruses</taxon>
        <taxon>Duplodnaviria</taxon>
        <taxon>Heunggongvirae</taxon>
        <taxon>Uroviricota</taxon>
        <taxon>Caudoviricetes</taxon>
        <taxon>Peduoviridae</taxon>
        <taxon>Maltschvirus</taxon>
        <taxon>Maltschvirus maltsch</taxon>
    </lineage>
</organism>
<dbReference type="EMBL" id="LR796487">
    <property type="protein sequence ID" value="CAB4147460.1"/>
    <property type="molecule type" value="Genomic_DNA"/>
</dbReference>
<proteinExistence type="predicted"/>
<sequence length="473" mass="53233">MRMTYLSKSLCTPRWASLRDEACETDGDKLAQVAKLLGFDLFDWQRYVADVGLEKDATGLYKYRSVCAQVGRQNGKSKLIETRIAYELLQPKRHVAYTAQDRNMAKSKWEEHLLSFQMSPKFAKRIARVSRVNGSEKIYMRNGSTYGIVTPNDKGARGLSLNLMVIDEALTHPLSLIANLQPTLATKRNGQLWILSNAGRPGESELLEHYREIGHREIAEPQNKLAWFEWCPSTDDFDYMDQEVWYQAIPSLHEEKGVLLDAVKEAATTNSPEIFTKEWLNVWPSRDAVQVINTELWDSLARTDIAVGNEIVLGVDISRERDKASIGASGLVRGFTPVELIECKEGTSWVLPRLVELCKRYNTKVVIDTGSPAASLIAELEKENIGVMSIHLRDYAMACGSFYDAVQAKSICHLDDPNLKTAIMGSTKRPLGDSWAWNRQSTTNITPLVAVTLARYGVVTKIEDQPVVRSKIY</sequence>
<name>A0A6J5MQX7_9CAUD</name>
<dbReference type="PANTHER" id="PTHR41287">
    <property type="match status" value="1"/>
</dbReference>
<dbReference type="InterPro" id="IPR027417">
    <property type="entry name" value="P-loop_NTPase"/>
</dbReference>
<gene>
    <name evidence="1" type="ORF">UFOVP432_31</name>
</gene>
<evidence type="ECO:0000313" key="1">
    <source>
        <dbReference type="EMBL" id="CAB4147460.1"/>
    </source>
</evidence>
<dbReference type="InterPro" id="IPR005021">
    <property type="entry name" value="Terminase_largesu-like"/>
</dbReference>
<dbReference type="Gene3D" id="3.40.50.300">
    <property type="entry name" value="P-loop containing nucleotide triphosphate hydrolases"/>
    <property type="match status" value="1"/>
</dbReference>
<protein>
    <submittedName>
        <fullName evidence="1">COG4626 Phage terminase-like protein, large subunit</fullName>
    </submittedName>
</protein>
<accession>A0A6J5MQX7</accession>
<dbReference type="PANTHER" id="PTHR41287:SF1">
    <property type="entry name" value="PROTEIN YMFN"/>
    <property type="match status" value="1"/>
</dbReference>
<dbReference type="Gene3D" id="3.30.420.240">
    <property type="match status" value="1"/>
</dbReference>
<reference evidence="1" key="1">
    <citation type="submission" date="2020-04" db="EMBL/GenBank/DDBJ databases">
        <authorList>
            <person name="Chiriac C."/>
            <person name="Salcher M."/>
            <person name="Ghai R."/>
            <person name="Kavagutti S V."/>
        </authorList>
    </citation>
    <scope>NUCLEOTIDE SEQUENCE</scope>
</reference>